<dbReference type="InterPro" id="IPR050121">
    <property type="entry name" value="Cytochrome_P450_monoxygenase"/>
</dbReference>
<keyword evidence="9" id="KW-0812">Transmembrane</keyword>
<dbReference type="InterPro" id="IPR001128">
    <property type="entry name" value="Cyt_P450"/>
</dbReference>
<keyword evidence="9" id="KW-1133">Transmembrane helix</keyword>
<gene>
    <name evidence="10" type="ORF">VM1G_10499</name>
</gene>
<keyword evidence="9" id="KW-0472">Membrane</keyword>
<proteinExistence type="predicted"/>
<dbReference type="SUPFAM" id="SSF48264">
    <property type="entry name" value="Cytochrome P450"/>
    <property type="match status" value="1"/>
</dbReference>
<dbReference type="EMBL" id="KN796114">
    <property type="protein sequence ID" value="KUI63649.1"/>
    <property type="molecule type" value="Genomic_DNA"/>
</dbReference>
<dbReference type="PANTHER" id="PTHR24305:SF107">
    <property type="entry name" value="P450, PUTATIVE (EUROFUNG)-RELATED"/>
    <property type="match status" value="1"/>
</dbReference>
<evidence type="ECO:0000313" key="11">
    <source>
        <dbReference type="Proteomes" id="UP000078559"/>
    </source>
</evidence>
<evidence type="ECO:0000256" key="2">
    <source>
        <dbReference type="ARBA" id="ARBA00005179"/>
    </source>
</evidence>
<keyword evidence="5" id="KW-0560">Oxidoreductase</keyword>
<protein>
    <recommendedName>
        <fullName evidence="12">Sterigmatocystin biosynthesis P450 monooxygenase stcS</fullName>
    </recommendedName>
</protein>
<organism evidence="10 11">
    <name type="scientific">Cytospora mali</name>
    <name type="common">Apple Valsa canker fungus</name>
    <name type="synonym">Valsa mali</name>
    <dbReference type="NCBI Taxonomy" id="578113"/>
    <lineage>
        <taxon>Eukaryota</taxon>
        <taxon>Fungi</taxon>
        <taxon>Dikarya</taxon>
        <taxon>Ascomycota</taxon>
        <taxon>Pezizomycotina</taxon>
        <taxon>Sordariomycetes</taxon>
        <taxon>Sordariomycetidae</taxon>
        <taxon>Diaporthales</taxon>
        <taxon>Cytosporaceae</taxon>
        <taxon>Cytospora</taxon>
    </lineage>
</organism>
<dbReference type="PANTHER" id="PTHR24305">
    <property type="entry name" value="CYTOCHROME P450"/>
    <property type="match status" value="1"/>
</dbReference>
<comment type="pathway">
    <text evidence="2">Secondary metabolite biosynthesis.</text>
</comment>
<accession>A0A194VHN6</accession>
<evidence type="ECO:0000256" key="8">
    <source>
        <dbReference type="PIRSR" id="PIRSR602401-1"/>
    </source>
</evidence>
<evidence type="ECO:0000256" key="5">
    <source>
        <dbReference type="ARBA" id="ARBA00023002"/>
    </source>
</evidence>
<evidence type="ECO:0000256" key="6">
    <source>
        <dbReference type="ARBA" id="ARBA00023004"/>
    </source>
</evidence>
<dbReference type="GO" id="GO:0016705">
    <property type="term" value="F:oxidoreductase activity, acting on paired donors, with incorporation or reduction of molecular oxygen"/>
    <property type="evidence" value="ECO:0007669"/>
    <property type="project" value="InterPro"/>
</dbReference>
<evidence type="ECO:0000256" key="3">
    <source>
        <dbReference type="ARBA" id="ARBA00022617"/>
    </source>
</evidence>
<evidence type="ECO:0000256" key="7">
    <source>
        <dbReference type="ARBA" id="ARBA00023033"/>
    </source>
</evidence>
<keyword evidence="7" id="KW-0503">Monooxygenase</keyword>
<dbReference type="OrthoDB" id="10029320at2759"/>
<dbReference type="GO" id="GO:0005506">
    <property type="term" value="F:iron ion binding"/>
    <property type="evidence" value="ECO:0007669"/>
    <property type="project" value="InterPro"/>
</dbReference>
<dbReference type="GO" id="GO:0004497">
    <property type="term" value="F:monooxygenase activity"/>
    <property type="evidence" value="ECO:0007669"/>
    <property type="project" value="UniProtKB-KW"/>
</dbReference>
<dbReference type="AlphaFoldDB" id="A0A194VHN6"/>
<evidence type="ECO:0000313" key="10">
    <source>
        <dbReference type="EMBL" id="KUI63649.1"/>
    </source>
</evidence>
<evidence type="ECO:0008006" key="12">
    <source>
        <dbReference type="Google" id="ProtNLM"/>
    </source>
</evidence>
<dbReference type="PRINTS" id="PR00385">
    <property type="entry name" value="P450"/>
</dbReference>
<evidence type="ECO:0000256" key="1">
    <source>
        <dbReference type="ARBA" id="ARBA00001971"/>
    </source>
</evidence>
<dbReference type="PRINTS" id="PR00463">
    <property type="entry name" value="EP450I"/>
</dbReference>
<feature type="transmembrane region" description="Helical" evidence="9">
    <location>
        <begin position="325"/>
        <end position="346"/>
    </location>
</feature>
<feature type="binding site" description="axial binding residue" evidence="8">
    <location>
        <position position="478"/>
    </location>
    <ligand>
        <name>heme</name>
        <dbReference type="ChEBI" id="CHEBI:30413"/>
    </ligand>
    <ligandPart>
        <name>Fe</name>
        <dbReference type="ChEBI" id="CHEBI:18248"/>
    </ligandPart>
</feature>
<dbReference type="Pfam" id="PF00067">
    <property type="entry name" value="p450"/>
    <property type="match status" value="1"/>
</dbReference>
<reference evidence="10" key="1">
    <citation type="submission" date="2014-12" db="EMBL/GenBank/DDBJ databases">
        <title>Genome Sequence of Valsa Canker Pathogens Uncovers a Specific Adaption of Colonization on Woody Bark.</title>
        <authorList>
            <person name="Yin Z."/>
            <person name="Liu H."/>
            <person name="Gao X."/>
            <person name="Li Z."/>
            <person name="Song N."/>
            <person name="Ke X."/>
            <person name="Dai Q."/>
            <person name="Wu Y."/>
            <person name="Sun Y."/>
            <person name="Xu J.-R."/>
            <person name="Kang Z.K."/>
            <person name="Wang L."/>
            <person name="Huang L."/>
        </authorList>
    </citation>
    <scope>NUCLEOTIDE SEQUENCE [LARGE SCALE GENOMIC DNA]</scope>
    <source>
        <strain evidence="10">03-8</strain>
    </source>
</reference>
<dbReference type="InterPro" id="IPR036396">
    <property type="entry name" value="Cyt_P450_sf"/>
</dbReference>
<keyword evidence="11" id="KW-1185">Reference proteome</keyword>
<keyword evidence="4 8" id="KW-0479">Metal-binding</keyword>
<evidence type="ECO:0000256" key="9">
    <source>
        <dbReference type="SAM" id="Phobius"/>
    </source>
</evidence>
<evidence type="ECO:0000256" key="4">
    <source>
        <dbReference type="ARBA" id="ARBA00022723"/>
    </source>
</evidence>
<sequence>MAWLTILSTTGALLCTCLGYLVHIFYNHRRRINELRKQGVPMPKEWSWITGHLLVLQKYVDRIPPDAAVAFAMRDLCEEFADAELFLIDFWPVYPPLFTVFGPGPINQICNKYNLPKTAVASRFMQPITGGPNLITMNGDEWKYWRSLFNPGFSTGAMLNNVPHIVDSVLVFREKLIGMVGKGMFSLDELATKLTMEIILKVTLDDDSHYQNSPNVLATALERILNWHSFWDPRVLMHPFRPLVQRYNGRIMNNYIRHELERRFQEIKAAHAVDLNGMQGKPKAIKSVTTLALEAYMAETPEVDILHSERLNERFAHYVTCQIRLFLFAGTDTTASIMVYIYHMLAKHPQWLRKLRDEHDEVFGQDPDIAASVLKESPSLLNNCKFTVAFIKEVLRIYGPAGTMRSGLPGLTVTDHQGNEQPMEYAGANILHQALHVNSRVWPRASEFLPERFLVGPADELHPDPAAYRPFEQGPRNCIGQTLVWNELRVAVILTCRDLEIRDAYDEFDANRESELGVFEKMKRALFGHPIKTVHGERAYQTDSGGLHPANGYPCYVKWAKDDW</sequence>
<dbReference type="CDD" id="cd11051">
    <property type="entry name" value="CYP59-like"/>
    <property type="match status" value="1"/>
</dbReference>
<dbReference type="GO" id="GO:0020037">
    <property type="term" value="F:heme binding"/>
    <property type="evidence" value="ECO:0007669"/>
    <property type="project" value="InterPro"/>
</dbReference>
<comment type="cofactor">
    <cofactor evidence="1 8">
        <name>heme</name>
        <dbReference type="ChEBI" id="CHEBI:30413"/>
    </cofactor>
</comment>
<keyword evidence="3 8" id="KW-0349">Heme</keyword>
<dbReference type="Gene3D" id="1.10.630.10">
    <property type="entry name" value="Cytochrome P450"/>
    <property type="match status" value="1"/>
</dbReference>
<dbReference type="SMR" id="A0A194VHN6"/>
<name>A0A194VHN6_CYTMA</name>
<dbReference type="InterPro" id="IPR002401">
    <property type="entry name" value="Cyt_P450_E_grp-I"/>
</dbReference>
<keyword evidence="6 8" id="KW-0408">Iron</keyword>
<dbReference type="Proteomes" id="UP000078559">
    <property type="component" value="Unassembled WGS sequence"/>
</dbReference>